<dbReference type="EMBL" id="GBXM01032122">
    <property type="protein sequence ID" value="JAH76455.1"/>
    <property type="molecule type" value="Transcribed_RNA"/>
</dbReference>
<dbReference type="AlphaFoldDB" id="A0A0E9VGA5"/>
<reference evidence="1" key="1">
    <citation type="submission" date="2014-11" db="EMBL/GenBank/DDBJ databases">
        <authorList>
            <person name="Amaro Gonzalez C."/>
        </authorList>
    </citation>
    <scope>NUCLEOTIDE SEQUENCE</scope>
</reference>
<organism evidence="1">
    <name type="scientific">Anguilla anguilla</name>
    <name type="common">European freshwater eel</name>
    <name type="synonym">Muraena anguilla</name>
    <dbReference type="NCBI Taxonomy" id="7936"/>
    <lineage>
        <taxon>Eukaryota</taxon>
        <taxon>Metazoa</taxon>
        <taxon>Chordata</taxon>
        <taxon>Craniata</taxon>
        <taxon>Vertebrata</taxon>
        <taxon>Euteleostomi</taxon>
        <taxon>Actinopterygii</taxon>
        <taxon>Neopterygii</taxon>
        <taxon>Teleostei</taxon>
        <taxon>Anguilliformes</taxon>
        <taxon>Anguillidae</taxon>
        <taxon>Anguilla</taxon>
    </lineage>
</organism>
<accession>A0A0E9VGA5</accession>
<protein>
    <submittedName>
        <fullName evidence="1">Uncharacterized protein</fullName>
    </submittedName>
</protein>
<name>A0A0E9VGA5_ANGAN</name>
<reference evidence="1" key="2">
    <citation type="journal article" date="2015" name="Fish Shellfish Immunol.">
        <title>Early steps in the European eel (Anguilla anguilla)-Vibrio vulnificus interaction in the gills: Role of the RtxA13 toxin.</title>
        <authorList>
            <person name="Callol A."/>
            <person name="Pajuelo D."/>
            <person name="Ebbesson L."/>
            <person name="Teles M."/>
            <person name="MacKenzie S."/>
            <person name="Amaro C."/>
        </authorList>
    </citation>
    <scope>NUCLEOTIDE SEQUENCE</scope>
</reference>
<sequence length="28" mass="3317">MHYFFLVCCPVNAWPILKVTLPLEMITH</sequence>
<proteinExistence type="predicted"/>
<evidence type="ECO:0000313" key="1">
    <source>
        <dbReference type="EMBL" id="JAH76455.1"/>
    </source>
</evidence>